<dbReference type="EMBL" id="ABCS01000028">
    <property type="protein sequence ID" value="EDM78699.1"/>
    <property type="molecule type" value="Genomic_DNA"/>
</dbReference>
<dbReference type="PIRSF" id="PIRSF001492">
    <property type="entry name" value="IPGAM"/>
    <property type="match status" value="1"/>
</dbReference>
<feature type="binding site" evidence="13">
    <location>
        <position position="86"/>
    </location>
    <ligand>
        <name>Mn(2+)</name>
        <dbReference type="ChEBI" id="CHEBI:29035"/>
        <label>2</label>
    </ligand>
</feature>
<dbReference type="PANTHER" id="PTHR31637">
    <property type="entry name" value="2,3-BISPHOSPHOGLYCERATE-INDEPENDENT PHOSPHOGLYCERATE MUTASE"/>
    <property type="match status" value="1"/>
</dbReference>
<comment type="similarity">
    <text evidence="5">Belongs to the BPG-independent phosphoglycerate mutase family.</text>
</comment>
<evidence type="ECO:0000256" key="5">
    <source>
        <dbReference type="ARBA" id="ARBA00008819"/>
    </source>
</evidence>
<dbReference type="CDD" id="cd16010">
    <property type="entry name" value="iPGM"/>
    <property type="match status" value="1"/>
</dbReference>
<evidence type="ECO:0000256" key="10">
    <source>
        <dbReference type="NCBIfam" id="TIGR01307"/>
    </source>
</evidence>
<name>A6G697_9BACT</name>
<evidence type="ECO:0000256" key="12">
    <source>
        <dbReference type="PIRSR" id="PIRSR001492-2"/>
    </source>
</evidence>
<dbReference type="GO" id="GO:0005737">
    <property type="term" value="C:cytoplasm"/>
    <property type="evidence" value="ECO:0007669"/>
    <property type="project" value="InterPro"/>
</dbReference>
<dbReference type="UniPathway" id="UPA00109">
    <property type="reaction ID" value="UER00186"/>
</dbReference>
<evidence type="ECO:0000256" key="2">
    <source>
        <dbReference type="ARBA" id="ARBA00001936"/>
    </source>
</evidence>
<comment type="cofactor">
    <cofactor evidence="2">
        <name>Mn(2+)</name>
        <dbReference type="ChEBI" id="CHEBI:29035"/>
    </cofactor>
</comment>
<dbReference type="InterPro" id="IPR011258">
    <property type="entry name" value="BPG-indep_PGM_N"/>
</dbReference>
<evidence type="ECO:0000313" key="16">
    <source>
        <dbReference type="EMBL" id="EDM78699.1"/>
    </source>
</evidence>
<dbReference type="AlphaFoldDB" id="A6G697"/>
<dbReference type="eggNOG" id="COG0696">
    <property type="taxonomic scope" value="Bacteria"/>
</dbReference>
<evidence type="ECO:0000256" key="4">
    <source>
        <dbReference type="ARBA" id="ARBA00004798"/>
    </source>
</evidence>
<feature type="binding site" evidence="12">
    <location>
        <begin position="296"/>
        <end position="299"/>
    </location>
    <ligand>
        <name>substrate</name>
    </ligand>
</feature>
<evidence type="ECO:0000259" key="15">
    <source>
        <dbReference type="Pfam" id="PF06415"/>
    </source>
</evidence>
<keyword evidence="8 13" id="KW-0464">Manganese</keyword>
<feature type="binding site" evidence="13">
    <location>
        <position position="486"/>
    </location>
    <ligand>
        <name>Mn(2+)</name>
        <dbReference type="ChEBI" id="CHEBI:29035"/>
        <label>2</label>
    </ligand>
</feature>
<comment type="catalytic activity">
    <reaction evidence="1">
        <text>(2R)-2-phosphoglycerate = (2R)-3-phosphoglycerate</text>
        <dbReference type="Rhea" id="RHEA:15901"/>
        <dbReference type="ChEBI" id="CHEBI:58272"/>
        <dbReference type="ChEBI" id="CHEBI:58289"/>
        <dbReference type="EC" id="5.4.2.12"/>
    </reaction>
</comment>
<feature type="domain" description="BPG-independent PGAM N-terminal" evidence="15">
    <location>
        <begin position="106"/>
        <end position="333"/>
    </location>
</feature>
<gene>
    <name evidence="16" type="ORF">PPSIR1_29648</name>
</gene>
<dbReference type="Gene3D" id="3.40.720.10">
    <property type="entry name" value="Alkaline Phosphatase, subunit A"/>
    <property type="match status" value="1"/>
</dbReference>
<dbReference type="InterPro" id="IPR036646">
    <property type="entry name" value="PGAM_B_sf"/>
</dbReference>
<feature type="binding site" evidence="12">
    <location>
        <position position="221"/>
    </location>
    <ligand>
        <name>substrate</name>
    </ligand>
</feature>
<sequence length="564" mass="60170">MAMSDSPATSIAPLRPHAERKAPDGPVVCVVMDGVGIGKPDAVDGDAVALARTPTLDWLRGLPSGTSLRAHGTAVGMPSDKDMGNSEVGHNALGAGRVFDQGAALVERAVNSGSLYAGEVWRWLLDGVRESGEALHFMGLLSDGNIHSHIDHLLAMLRQAASEGVKQARVHVLTDGRDVPGRSTLEYIDRLEATLAELNAEAGVDYRIASGGGRMLITMDRYEAEWAMVERGWKTHVRGEARKFASARQAVETLYAEDENVDDQYLPAFVVADEGGVGDPVGPIRDGASVVFFNFRGDRALEITRAFEEGEGFAGFERGPVPKVRYAGMMQYDGDLALPTRFLVDPPAIASSMGELLAAAGKRQLAIAETHKYGHVTYFWNGNRSEPFAPELERYVEIPSQLVGLDERPWMRAAEVTDRLITEVDAAARAGAPLDFVRINYANGDMIGHTGALGPTIMAVEAVDLCLGRLVAATRRVGGVLVVTADHGNADQMFDGAGDARRVRTSHTLNPVPLAIFDPRESTGGPVLTGPGSAEAGLANVASTCLELLGFAAPEGYAPSLLRR</sequence>
<proteinExistence type="inferred from homology"/>
<feature type="binding site" evidence="13">
    <location>
        <position position="33"/>
    </location>
    <ligand>
        <name>Mn(2+)</name>
        <dbReference type="ChEBI" id="CHEBI:29035"/>
        <label>2</label>
    </ligand>
</feature>
<feature type="binding site" evidence="12">
    <location>
        <position position="147"/>
    </location>
    <ligand>
        <name>substrate</name>
    </ligand>
</feature>
<reference evidence="16 17" key="1">
    <citation type="submission" date="2007-06" db="EMBL/GenBank/DDBJ databases">
        <authorList>
            <person name="Shimkets L."/>
            <person name="Ferriera S."/>
            <person name="Johnson J."/>
            <person name="Kravitz S."/>
            <person name="Beeson K."/>
            <person name="Sutton G."/>
            <person name="Rogers Y.-H."/>
            <person name="Friedman R."/>
            <person name="Frazier M."/>
            <person name="Venter J.C."/>
        </authorList>
    </citation>
    <scope>NUCLEOTIDE SEQUENCE [LARGE SCALE GENOMIC DNA]</scope>
    <source>
        <strain evidence="16 17">SIR-1</strain>
    </source>
</reference>
<accession>A6G697</accession>
<comment type="function">
    <text evidence="3">Catalyzes the interconversion of 2-phosphoglycerate and 3-phosphoglycerate.</text>
</comment>
<dbReference type="Gene3D" id="3.40.1450.10">
    <property type="entry name" value="BPG-independent phosphoglycerate mutase, domain B"/>
    <property type="match status" value="1"/>
</dbReference>
<feature type="binding site" evidence="13">
    <location>
        <position position="449"/>
    </location>
    <ligand>
        <name>Mn(2+)</name>
        <dbReference type="ChEBI" id="CHEBI:29035"/>
        <label>1</label>
    </ligand>
</feature>
<feature type="binding site" evidence="12">
    <location>
        <position position="214"/>
    </location>
    <ligand>
        <name>substrate</name>
    </ligand>
</feature>
<feature type="binding site" evidence="13">
    <location>
        <position position="445"/>
    </location>
    <ligand>
        <name>Mn(2+)</name>
        <dbReference type="ChEBI" id="CHEBI:29035"/>
        <label>1</label>
    </ligand>
</feature>
<keyword evidence="17" id="KW-1185">Reference proteome</keyword>
<organism evidence="16 17">
    <name type="scientific">Plesiocystis pacifica SIR-1</name>
    <dbReference type="NCBI Taxonomy" id="391625"/>
    <lineage>
        <taxon>Bacteria</taxon>
        <taxon>Pseudomonadati</taxon>
        <taxon>Myxococcota</taxon>
        <taxon>Polyangia</taxon>
        <taxon>Nannocystales</taxon>
        <taxon>Nannocystaceae</taxon>
        <taxon>Plesiocystis</taxon>
    </lineage>
</organism>
<feature type="binding site" evidence="13">
    <location>
        <position position="507"/>
    </location>
    <ligand>
        <name>Mn(2+)</name>
        <dbReference type="ChEBI" id="CHEBI:29035"/>
        <label>1</label>
    </ligand>
</feature>
<dbReference type="InterPro" id="IPR005995">
    <property type="entry name" value="Pgm_bpd_ind"/>
</dbReference>
<comment type="pathway">
    <text evidence="4">Carbohydrate degradation; glycolysis; pyruvate from D-glyceraldehyde 3-phosphate: step 3/5.</text>
</comment>
<dbReference type="InterPro" id="IPR006124">
    <property type="entry name" value="Metalloenzyme"/>
</dbReference>
<dbReference type="GO" id="GO:0030145">
    <property type="term" value="F:manganese ion binding"/>
    <property type="evidence" value="ECO:0007669"/>
    <property type="project" value="InterPro"/>
</dbReference>
<feature type="binding site" evidence="12">
    <location>
        <position position="372"/>
    </location>
    <ligand>
        <name>substrate</name>
    </ligand>
</feature>
<evidence type="ECO:0000256" key="6">
    <source>
        <dbReference type="ARBA" id="ARBA00022723"/>
    </source>
</evidence>
<dbReference type="FunFam" id="3.40.1450.10:FF:000002">
    <property type="entry name" value="2,3-bisphosphoglycerate-independent phosphoglycerate mutase"/>
    <property type="match status" value="1"/>
</dbReference>
<dbReference type="Pfam" id="PF06415">
    <property type="entry name" value="iPGM_N"/>
    <property type="match status" value="1"/>
</dbReference>
<dbReference type="SUPFAM" id="SSF53649">
    <property type="entry name" value="Alkaline phosphatase-like"/>
    <property type="match status" value="1"/>
</dbReference>
<evidence type="ECO:0000256" key="7">
    <source>
        <dbReference type="ARBA" id="ARBA00023152"/>
    </source>
</evidence>
<dbReference type="GO" id="GO:0006007">
    <property type="term" value="P:glucose catabolic process"/>
    <property type="evidence" value="ECO:0007669"/>
    <property type="project" value="InterPro"/>
</dbReference>
<evidence type="ECO:0000313" key="17">
    <source>
        <dbReference type="Proteomes" id="UP000005801"/>
    </source>
</evidence>
<feature type="active site" description="Phosphoserine intermediate" evidence="11">
    <location>
        <position position="86"/>
    </location>
</feature>
<evidence type="ECO:0000259" key="14">
    <source>
        <dbReference type="Pfam" id="PF01676"/>
    </source>
</evidence>
<feature type="domain" description="Metalloenzyme" evidence="14">
    <location>
        <begin position="26"/>
        <end position="552"/>
    </location>
</feature>
<comment type="caution">
    <text evidence="16">The sequence shown here is derived from an EMBL/GenBank/DDBJ whole genome shotgun (WGS) entry which is preliminary data.</text>
</comment>
<dbReference type="SUPFAM" id="SSF64158">
    <property type="entry name" value="2,3-Bisphosphoglycerate-independent phosphoglycerate mutase, substrate-binding domain"/>
    <property type="match status" value="1"/>
</dbReference>
<dbReference type="Pfam" id="PF01676">
    <property type="entry name" value="Metalloenzyme"/>
    <property type="match status" value="1"/>
</dbReference>
<dbReference type="Proteomes" id="UP000005801">
    <property type="component" value="Unassembled WGS sequence"/>
</dbReference>
<evidence type="ECO:0000256" key="8">
    <source>
        <dbReference type="ARBA" id="ARBA00023211"/>
    </source>
</evidence>
<evidence type="ECO:0000256" key="9">
    <source>
        <dbReference type="ARBA" id="ARBA00023235"/>
    </source>
</evidence>
<dbReference type="GO" id="GO:0006096">
    <property type="term" value="P:glycolytic process"/>
    <property type="evidence" value="ECO:0007669"/>
    <property type="project" value="UniProtKB-UniRule"/>
</dbReference>
<dbReference type="EC" id="5.4.2.12" evidence="10"/>
<feature type="binding site" evidence="13">
    <location>
        <position position="487"/>
    </location>
    <ligand>
        <name>Mn(2+)</name>
        <dbReference type="ChEBI" id="CHEBI:29035"/>
        <label>2</label>
    </ligand>
</feature>
<feature type="binding site" evidence="12">
    <location>
        <begin position="177"/>
        <end position="178"/>
    </location>
    <ligand>
        <name>substrate</name>
    </ligand>
</feature>
<evidence type="ECO:0000256" key="11">
    <source>
        <dbReference type="PIRSR" id="PIRSR001492-1"/>
    </source>
</evidence>
<dbReference type="InterPro" id="IPR017850">
    <property type="entry name" value="Alkaline_phosphatase_core_sf"/>
</dbReference>
<keyword evidence="6 13" id="KW-0479">Metal-binding</keyword>
<dbReference type="PANTHER" id="PTHR31637:SF0">
    <property type="entry name" value="2,3-BISPHOSPHOGLYCERATE-INDEPENDENT PHOSPHOGLYCERATE MUTASE"/>
    <property type="match status" value="1"/>
</dbReference>
<evidence type="ECO:0000256" key="13">
    <source>
        <dbReference type="PIRSR" id="PIRSR001492-3"/>
    </source>
</evidence>
<keyword evidence="9" id="KW-0413">Isomerase</keyword>
<evidence type="ECO:0000256" key="3">
    <source>
        <dbReference type="ARBA" id="ARBA00002315"/>
    </source>
</evidence>
<protein>
    <recommendedName>
        <fullName evidence="10">2,3-bisphosphoglycerate-independent phosphoglycerate mutase</fullName>
        <ecNumber evidence="10">5.4.2.12</ecNumber>
    </recommendedName>
</protein>
<dbReference type="NCBIfam" id="TIGR01307">
    <property type="entry name" value="pgm_bpd_ind"/>
    <property type="match status" value="1"/>
</dbReference>
<dbReference type="GO" id="GO:0004619">
    <property type="term" value="F:phosphoglycerate mutase activity"/>
    <property type="evidence" value="ECO:0007669"/>
    <property type="project" value="UniProtKB-UniRule"/>
</dbReference>
<dbReference type="STRING" id="391625.PPSIR1_29648"/>
<keyword evidence="7" id="KW-0324">Glycolysis</keyword>
<evidence type="ECO:0000256" key="1">
    <source>
        <dbReference type="ARBA" id="ARBA00000370"/>
    </source>
</evidence>